<accession>A0A178MPF0</accession>
<gene>
    <name evidence="2" type="ORF">A6A05_12985</name>
</gene>
<dbReference type="EMBL" id="LWQU01000143">
    <property type="protein sequence ID" value="OAN49834.1"/>
    <property type="molecule type" value="Genomic_DNA"/>
</dbReference>
<dbReference type="Proteomes" id="UP000078543">
    <property type="component" value="Unassembled WGS sequence"/>
</dbReference>
<protein>
    <recommendedName>
        <fullName evidence="4">DUF1109 domain-containing protein</fullName>
    </recommendedName>
</protein>
<keyword evidence="1" id="KW-1133">Transmembrane helix</keyword>
<keyword evidence="1" id="KW-0472">Membrane</keyword>
<dbReference type="InterPro" id="IPR009495">
    <property type="entry name" value="NrsF"/>
</dbReference>
<feature type="transmembrane region" description="Helical" evidence="1">
    <location>
        <begin position="160"/>
        <end position="178"/>
    </location>
</feature>
<evidence type="ECO:0008006" key="4">
    <source>
        <dbReference type="Google" id="ProtNLM"/>
    </source>
</evidence>
<proteinExistence type="predicted"/>
<dbReference type="OrthoDB" id="6024860at2"/>
<dbReference type="Pfam" id="PF06532">
    <property type="entry name" value="NrsF"/>
    <property type="match status" value="1"/>
</dbReference>
<feature type="transmembrane region" description="Helical" evidence="1">
    <location>
        <begin position="130"/>
        <end position="148"/>
    </location>
</feature>
<feature type="transmembrane region" description="Helical" evidence="1">
    <location>
        <begin position="60"/>
        <end position="79"/>
    </location>
</feature>
<evidence type="ECO:0000256" key="1">
    <source>
        <dbReference type="SAM" id="Phobius"/>
    </source>
</evidence>
<comment type="caution">
    <text evidence="2">The sequence shown here is derived from an EMBL/GenBank/DDBJ whole genome shotgun (WGS) entry which is preliminary data.</text>
</comment>
<keyword evidence="3" id="KW-1185">Reference proteome</keyword>
<keyword evidence="1" id="KW-0812">Transmembrane</keyword>
<dbReference type="RefSeq" id="WP_082910906.1">
    <property type="nucleotide sequence ID" value="NZ_LWQU01000143.1"/>
</dbReference>
<organism evidence="2 3">
    <name type="scientific">Magnetospirillum moscoviense</name>
    <dbReference type="NCBI Taxonomy" id="1437059"/>
    <lineage>
        <taxon>Bacteria</taxon>
        <taxon>Pseudomonadati</taxon>
        <taxon>Pseudomonadota</taxon>
        <taxon>Alphaproteobacteria</taxon>
        <taxon>Rhodospirillales</taxon>
        <taxon>Rhodospirillaceae</taxon>
        <taxon>Magnetospirillum</taxon>
    </lineage>
</organism>
<name>A0A178MPF0_9PROT</name>
<evidence type="ECO:0000313" key="2">
    <source>
        <dbReference type="EMBL" id="OAN49834.1"/>
    </source>
</evidence>
<feature type="transmembrane region" description="Helical" evidence="1">
    <location>
        <begin position="27"/>
        <end position="44"/>
    </location>
</feature>
<sequence>MNTDTLIRDLTDHLTPVEPLPSPAVRLGRWLALALPVLAVLVWLEGPRADLAQRLGDPRFLLGLIAALATGVSAGWAALASTVPGLPGIRQAVPLIPAALWLAVTGDGCWRQWLVQGPDALAGIGTPQCFPEILMAGALPALALVWLARKGASLHPARTAALAALAAAALGTAALELFHHSETAIIALVWHLGAVAAMSGLAALAGGRLFRSL</sequence>
<dbReference type="AlphaFoldDB" id="A0A178MPF0"/>
<reference evidence="2 3" key="1">
    <citation type="submission" date="2016-04" db="EMBL/GenBank/DDBJ databases">
        <title>Draft genome sequence of freshwater magnetotactic bacteria Magnetospirillum marisnigri SP-1 and Magnetospirillum moscoviense BB-1.</title>
        <authorList>
            <person name="Koziaeva V."/>
            <person name="Dziuba M.V."/>
            <person name="Ivanov T.M."/>
            <person name="Kuznetsov B."/>
            <person name="Grouzdev D.S."/>
        </authorList>
    </citation>
    <scope>NUCLEOTIDE SEQUENCE [LARGE SCALE GENOMIC DNA]</scope>
    <source>
        <strain evidence="2 3">BB-1</strain>
    </source>
</reference>
<dbReference type="STRING" id="1437059.A6A05_12985"/>
<evidence type="ECO:0000313" key="3">
    <source>
        <dbReference type="Proteomes" id="UP000078543"/>
    </source>
</evidence>
<feature type="transmembrane region" description="Helical" evidence="1">
    <location>
        <begin position="184"/>
        <end position="205"/>
    </location>
</feature>